<dbReference type="EMBL" id="BOVK01000037">
    <property type="protein sequence ID" value="GIQ69946.1"/>
    <property type="molecule type" value="Genomic_DNA"/>
</dbReference>
<sequence length="69" mass="8037">MQSKFHIPFLLSFYYIDRSGGETVAFFMQLRGVFLHMIVLWPDDGINPENNVHLHTPLPEGQIDFIAFK</sequence>
<protein>
    <submittedName>
        <fullName evidence="1">Uncharacterized protein</fullName>
    </submittedName>
</protein>
<dbReference type="AlphaFoldDB" id="A0A8J4H5K6"/>
<evidence type="ECO:0000313" key="2">
    <source>
        <dbReference type="Proteomes" id="UP000677918"/>
    </source>
</evidence>
<accession>A0A8J4H5K6</accession>
<proteinExistence type="predicted"/>
<dbReference type="Proteomes" id="UP000677918">
    <property type="component" value="Unassembled WGS sequence"/>
</dbReference>
<keyword evidence="2" id="KW-1185">Reference proteome</keyword>
<organism evidence="1 2">
    <name type="scientific">Xylanibacillus composti</name>
    <dbReference type="NCBI Taxonomy" id="1572762"/>
    <lineage>
        <taxon>Bacteria</taxon>
        <taxon>Bacillati</taxon>
        <taxon>Bacillota</taxon>
        <taxon>Bacilli</taxon>
        <taxon>Bacillales</taxon>
        <taxon>Paenibacillaceae</taxon>
        <taxon>Xylanibacillus</taxon>
    </lineage>
</organism>
<gene>
    <name evidence="1" type="ORF">XYCOK13_27700</name>
</gene>
<comment type="caution">
    <text evidence="1">The sequence shown here is derived from an EMBL/GenBank/DDBJ whole genome shotgun (WGS) entry which is preliminary data.</text>
</comment>
<reference evidence="1" key="1">
    <citation type="submission" date="2021-04" db="EMBL/GenBank/DDBJ databases">
        <title>Draft genome sequence of Xylanibacillus composti strain K13.</title>
        <authorList>
            <person name="Uke A."/>
            <person name="Chhe C."/>
            <person name="Baramee S."/>
            <person name="Kosugi A."/>
        </authorList>
    </citation>
    <scope>NUCLEOTIDE SEQUENCE</scope>
    <source>
        <strain evidence="1">K13</strain>
    </source>
</reference>
<evidence type="ECO:0000313" key="1">
    <source>
        <dbReference type="EMBL" id="GIQ69946.1"/>
    </source>
</evidence>
<name>A0A8J4H5K6_9BACL</name>